<protein>
    <submittedName>
        <fullName evidence="3">Uncharacterized protein LOC107275082</fullName>
    </submittedName>
</protein>
<dbReference type="Proteomes" id="UP000694920">
    <property type="component" value="Unplaced"/>
</dbReference>
<name>A0AAJ7FVI7_CEPCN</name>
<keyword evidence="1" id="KW-0732">Signal</keyword>
<keyword evidence="2" id="KW-1185">Reference proteome</keyword>
<evidence type="ECO:0000313" key="2">
    <source>
        <dbReference type="Proteomes" id="UP000694920"/>
    </source>
</evidence>
<dbReference type="KEGG" id="ccin:107275082"/>
<dbReference type="RefSeq" id="XP_015610343.1">
    <property type="nucleotide sequence ID" value="XM_015754857.2"/>
</dbReference>
<reference evidence="3" key="1">
    <citation type="submission" date="2025-08" db="UniProtKB">
        <authorList>
            <consortium name="RefSeq"/>
        </authorList>
    </citation>
    <scope>IDENTIFICATION</scope>
</reference>
<evidence type="ECO:0000256" key="1">
    <source>
        <dbReference type="SAM" id="SignalP"/>
    </source>
</evidence>
<organism evidence="2 3">
    <name type="scientific">Cephus cinctus</name>
    <name type="common">Wheat stem sawfly</name>
    <dbReference type="NCBI Taxonomy" id="211228"/>
    <lineage>
        <taxon>Eukaryota</taxon>
        <taxon>Metazoa</taxon>
        <taxon>Ecdysozoa</taxon>
        <taxon>Arthropoda</taxon>
        <taxon>Hexapoda</taxon>
        <taxon>Insecta</taxon>
        <taxon>Pterygota</taxon>
        <taxon>Neoptera</taxon>
        <taxon>Endopterygota</taxon>
        <taxon>Hymenoptera</taxon>
        <taxon>Cephoidea</taxon>
        <taxon>Cephidae</taxon>
        <taxon>Cephus</taxon>
    </lineage>
</organism>
<dbReference type="GeneID" id="107275082"/>
<proteinExistence type="predicted"/>
<accession>A0AAJ7FVI7</accession>
<gene>
    <name evidence="3" type="primary">LOC107275082</name>
</gene>
<dbReference type="AlphaFoldDB" id="A0AAJ7FVI7"/>
<evidence type="ECO:0000313" key="3">
    <source>
        <dbReference type="RefSeq" id="XP_015610343.1"/>
    </source>
</evidence>
<feature type="signal peptide" evidence="1">
    <location>
        <begin position="1"/>
        <end position="19"/>
    </location>
</feature>
<feature type="chain" id="PRO_5042542168" evidence="1">
    <location>
        <begin position="20"/>
        <end position="108"/>
    </location>
</feature>
<sequence>MSQTLRCFVSLTIVVFVFSNLNCADSISTDVVPPSRDAKFLRFPWLGHFCNGCPPHVCEADPAIVLGYCCGCRRIFDVLPIVCSANVICPMEVSGVCRDYDYMLRCCC</sequence>